<dbReference type="Gene3D" id="1.10.3720.10">
    <property type="entry name" value="MetI-like"/>
    <property type="match status" value="1"/>
</dbReference>
<evidence type="ECO:0000256" key="7">
    <source>
        <dbReference type="ARBA" id="ARBA00023136"/>
    </source>
</evidence>
<evidence type="ECO:0000256" key="3">
    <source>
        <dbReference type="ARBA" id="ARBA00022448"/>
    </source>
</evidence>
<feature type="transmembrane region" description="Helical" evidence="8">
    <location>
        <begin position="66"/>
        <end position="88"/>
    </location>
</feature>
<keyword evidence="5 8" id="KW-0812">Transmembrane</keyword>
<dbReference type="PROSITE" id="PS50928">
    <property type="entry name" value="ABC_TM1"/>
    <property type="match status" value="1"/>
</dbReference>
<organism evidence="10 11">
    <name type="scientific">Lentibacillus cibarius</name>
    <dbReference type="NCBI Taxonomy" id="2583219"/>
    <lineage>
        <taxon>Bacteria</taxon>
        <taxon>Bacillati</taxon>
        <taxon>Bacillota</taxon>
        <taxon>Bacilli</taxon>
        <taxon>Bacillales</taxon>
        <taxon>Bacillaceae</taxon>
        <taxon>Lentibacillus</taxon>
    </lineage>
</organism>
<evidence type="ECO:0000256" key="2">
    <source>
        <dbReference type="ARBA" id="ARBA00007069"/>
    </source>
</evidence>
<evidence type="ECO:0000256" key="5">
    <source>
        <dbReference type="ARBA" id="ARBA00022692"/>
    </source>
</evidence>
<sequence length="264" mass="28996">MREGTRKTLFVITSLVFAFLYIPILVLIVFSLNDSKIGTVWTGLTFDWYARLFSNSQIIDAALNSLFVAVITTIISTVLGTLAALALHRYGFPGKRTVGFVFYIPIVIPDIVLAVALLVLYSFLDIKFSLATVIPGHVVFGISFVILVLLARLAGLDKAMEESAEDLGANKWHTFWKVTFPLIYPGILAGALLAFTISLDEFVVAFFTTGPGSNTLPVLVYSMVRRGVSPEINALSTILILSVTLVIAIVGWRMNKKNKQEKGF</sequence>
<dbReference type="EMBL" id="VCIA01000001">
    <property type="protein sequence ID" value="TMN23266.1"/>
    <property type="molecule type" value="Genomic_DNA"/>
</dbReference>
<evidence type="ECO:0000256" key="6">
    <source>
        <dbReference type="ARBA" id="ARBA00022989"/>
    </source>
</evidence>
<feature type="transmembrane region" description="Helical" evidence="8">
    <location>
        <begin position="175"/>
        <end position="197"/>
    </location>
</feature>
<protein>
    <submittedName>
        <fullName evidence="10">ABC transporter permease</fullName>
    </submittedName>
</protein>
<evidence type="ECO:0000313" key="10">
    <source>
        <dbReference type="EMBL" id="TMN23266.1"/>
    </source>
</evidence>
<gene>
    <name evidence="10" type="ORF">FFL34_15105</name>
</gene>
<comment type="similarity">
    <text evidence="2">Belongs to the binding-protein-dependent transport system permease family. CysTW subfamily.</text>
</comment>
<dbReference type="Pfam" id="PF00528">
    <property type="entry name" value="BPD_transp_1"/>
    <property type="match status" value="1"/>
</dbReference>
<feature type="transmembrane region" description="Helical" evidence="8">
    <location>
        <begin position="232"/>
        <end position="252"/>
    </location>
</feature>
<comment type="subcellular location">
    <subcellularLocation>
        <location evidence="1 8">Cell membrane</location>
        <topology evidence="1 8">Multi-pass membrane protein</topology>
    </subcellularLocation>
</comment>
<name>A0A5S3QRJ2_9BACI</name>
<proteinExistence type="inferred from homology"/>
<keyword evidence="3 8" id="KW-0813">Transport</keyword>
<feature type="transmembrane region" description="Helical" evidence="8">
    <location>
        <begin position="100"/>
        <end position="124"/>
    </location>
</feature>
<dbReference type="AlphaFoldDB" id="A0A5S3QRJ2"/>
<keyword evidence="7 8" id="KW-0472">Membrane</keyword>
<dbReference type="PANTHER" id="PTHR43848:SF2">
    <property type="entry name" value="PUTRESCINE TRANSPORT SYSTEM PERMEASE PROTEIN POTI"/>
    <property type="match status" value="1"/>
</dbReference>
<keyword evidence="6 8" id="KW-1133">Transmembrane helix</keyword>
<evidence type="ECO:0000256" key="1">
    <source>
        <dbReference type="ARBA" id="ARBA00004651"/>
    </source>
</evidence>
<comment type="caution">
    <text evidence="10">The sequence shown here is derived from an EMBL/GenBank/DDBJ whole genome shotgun (WGS) entry which is preliminary data.</text>
</comment>
<evidence type="ECO:0000256" key="4">
    <source>
        <dbReference type="ARBA" id="ARBA00022475"/>
    </source>
</evidence>
<dbReference type="PANTHER" id="PTHR43848">
    <property type="entry name" value="PUTRESCINE TRANSPORT SYSTEM PERMEASE PROTEIN POTI"/>
    <property type="match status" value="1"/>
</dbReference>
<dbReference type="Proteomes" id="UP000306980">
    <property type="component" value="Unassembled WGS sequence"/>
</dbReference>
<dbReference type="SUPFAM" id="SSF161098">
    <property type="entry name" value="MetI-like"/>
    <property type="match status" value="1"/>
</dbReference>
<feature type="transmembrane region" description="Helical" evidence="8">
    <location>
        <begin position="9"/>
        <end position="32"/>
    </location>
</feature>
<evidence type="ECO:0000259" key="9">
    <source>
        <dbReference type="PROSITE" id="PS50928"/>
    </source>
</evidence>
<accession>A0A5S3QRJ2</accession>
<dbReference type="GO" id="GO:0005886">
    <property type="term" value="C:plasma membrane"/>
    <property type="evidence" value="ECO:0007669"/>
    <property type="project" value="UniProtKB-SubCell"/>
</dbReference>
<dbReference type="CDD" id="cd06261">
    <property type="entry name" value="TM_PBP2"/>
    <property type="match status" value="1"/>
</dbReference>
<reference evidence="10 11" key="1">
    <citation type="submission" date="2019-05" db="EMBL/GenBank/DDBJ databases">
        <title>Genomic analysis of Lentibacillus sp. NKC220-2.</title>
        <authorList>
            <person name="Oh Y.J."/>
        </authorList>
    </citation>
    <scope>NUCLEOTIDE SEQUENCE [LARGE SCALE GENOMIC DNA]</scope>
    <source>
        <strain evidence="10 11">NKC220-2</strain>
    </source>
</reference>
<feature type="domain" description="ABC transmembrane type-1" evidence="9">
    <location>
        <begin position="62"/>
        <end position="251"/>
    </location>
</feature>
<dbReference type="GO" id="GO:0055085">
    <property type="term" value="P:transmembrane transport"/>
    <property type="evidence" value="ECO:0007669"/>
    <property type="project" value="InterPro"/>
</dbReference>
<dbReference type="InterPro" id="IPR051789">
    <property type="entry name" value="Bact_Polyamine_Transport"/>
</dbReference>
<keyword evidence="4" id="KW-1003">Cell membrane</keyword>
<evidence type="ECO:0000256" key="8">
    <source>
        <dbReference type="RuleBase" id="RU363032"/>
    </source>
</evidence>
<feature type="transmembrane region" description="Helical" evidence="8">
    <location>
        <begin position="130"/>
        <end position="154"/>
    </location>
</feature>
<dbReference type="InterPro" id="IPR000515">
    <property type="entry name" value="MetI-like"/>
</dbReference>
<dbReference type="InterPro" id="IPR035906">
    <property type="entry name" value="MetI-like_sf"/>
</dbReference>
<dbReference type="OrthoDB" id="9782004at2"/>
<evidence type="ECO:0000313" key="11">
    <source>
        <dbReference type="Proteomes" id="UP000306980"/>
    </source>
</evidence>